<dbReference type="Pfam" id="PF08656">
    <property type="entry name" value="DASH_Dad3"/>
    <property type="match status" value="1"/>
</dbReference>
<organism evidence="1">
    <name type="scientific">Albugo laibachii Nc14</name>
    <dbReference type="NCBI Taxonomy" id="890382"/>
    <lineage>
        <taxon>Eukaryota</taxon>
        <taxon>Sar</taxon>
        <taxon>Stramenopiles</taxon>
        <taxon>Oomycota</taxon>
        <taxon>Peronosporomycetes</taxon>
        <taxon>Albuginales</taxon>
        <taxon>Albuginaceae</taxon>
        <taxon>Albugo</taxon>
    </lineage>
</organism>
<dbReference type="HOGENOM" id="CLU_2125703_0_0_1"/>
<dbReference type="InterPro" id="IPR013965">
    <property type="entry name" value="DASH_Dad3"/>
</dbReference>
<evidence type="ECO:0000313" key="1">
    <source>
        <dbReference type="EMBL" id="CCA23245.1"/>
    </source>
</evidence>
<reference evidence="1" key="1">
    <citation type="journal article" date="2011" name="PLoS Biol.">
        <title>Gene gain and loss during evolution of obligate parasitism in the white rust pathogen of Arabidopsis thaliana.</title>
        <authorList>
            <person name="Kemen E."/>
            <person name="Gardiner A."/>
            <person name="Schultz-Larsen T."/>
            <person name="Kemen A.C."/>
            <person name="Balmuth A.L."/>
            <person name="Robert-Seilaniantz A."/>
            <person name="Bailey K."/>
            <person name="Holub E."/>
            <person name="Studholme D.J."/>
            <person name="Maclean D."/>
            <person name="Jones J.D."/>
        </authorList>
    </citation>
    <scope>NUCLEOTIDE SEQUENCE</scope>
</reference>
<name>F0WPJ5_9STRA</name>
<dbReference type="GO" id="GO:0042729">
    <property type="term" value="C:DASH complex"/>
    <property type="evidence" value="ECO:0007669"/>
    <property type="project" value="InterPro"/>
</dbReference>
<accession>F0WPJ5</accession>
<dbReference type="EMBL" id="FR824232">
    <property type="protein sequence ID" value="CCA23245.1"/>
    <property type="molecule type" value="Genomic_DNA"/>
</dbReference>
<dbReference type="GO" id="GO:0072686">
    <property type="term" value="C:mitotic spindle"/>
    <property type="evidence" value="ECO:0007669"/>
    <property type="project" value="InterPro"/>
</dbReference>
<dbReference type="AlphaFoldDB" id="F0WPJ5"/>
<protein>
    <submittedName>
        <fullName evidence="1">AlNc14C187G8340 protein</fullName>
    </submittedName>
</protein>
<gene>
    <name evidence="1" type="primary">AlNc14C187G8340</name>
    <name evidence="1" type="ORF">ALNC14_093880</name>
</gene>
<sequence>MILYPINIKYLQQQVVYQCEGNPVAIDKRNMSKADCQETRLLNAMSKFADQLHALNQTLTVVNKQTETLSQGISTAERQLSSLYLPFQAAIYSLQNQNSGQNQEKHDLPEPQQI</sequence>
<reference evidence="1" key="2">
    <citation type="submission" date="2011-02" db="EMBL/GenBank/DDBJ databases">
        <authorList>
            <person name="MacLean D."/>
        </authorList>
    </citation>
    <scope>NUCLEOTIDE SEQUENCE</scope>
</reference>
<dbReference type="GO" id="GO:0008608">
    <property type="term" value="P:attachment of spindle microtubules to kinetochore"/>
    <property type="evidence" value="ECO:0007669"/>
    <property type="project" value="InterPro"/>
</dbReference>
<proteinExistence type="predicted"/>